<evidence type="ECO:0000256" key="2">
    <source>
        <dbReference type="PIRSR" id="PIRSR000137-1"/>
    </source>
</evidence>
<dbReference type="PIRSF" id="PIRSF000137">
    <property type="entry name" value="Alcohol_oxidase"/>
    <property type="match status" value="1"/>
</dbReference>
<dbReference type="PROSITE" id="PS00623">
    <property type="entry name" value="GMC_OXRED_1"/>
    <property type="match status" value="1"/>
</dbReference>
<proteinExistence type="inferred from homology"/>
<name>A0A6A6J880_WESOR</name>
<feature type="chain" id="PRO_5025514991" evidence="5">
    <location>
        <begin position="17"/>
        <end position="608"/>
    </location>
</feature>
<dbReference type="Gene3D" id="3.30.560.10">
    <property type="entry name" value="Glucose Oxidase, domain 3"/>
    <property type="match status" value="1"/>
</dbReference>
<dbReference type="InterPro" id="IPR036188">
    <property type="entry name" value="FAD/NAD-bd_sf"/>
</dbReference>
<sequence>MMKVLAITAFLPLLAATREISFAAAKEQAYDYVIVGGGLSGLVVANRLSEDETISVLVIENGAIDDRPATRIPYFSNINTDNYYAITSAPEPFMQNKAWTVSVGNVVGGGTVINGMQFDRGSNADYDAWEELGNKGWGWKGLEKYFKKATSFEGPSEAVRKEFNITYDADAYGDGPLKLSIPSFQYQDYKPIWGSWLAEDIPHPVEGYASPIGTFWTPNTIDNSTQERCHARRAYYDPVKERRPKLHLLTNSHADEILFADGSLPTAKGIKVTSNADLQTASIYAKREVILAAGGVYTPHLLMVSGIGPKDVLSAANIEVRKDLAAVGSNFQDHPALYMNYKLSNQSIPNPDTISTNETFNATSAAEYEKDRTGPYTYGRGNALALLPFKHFSTRYKEITALIERQNATAYLPTRYSRNPALLKGYLAQRRILISHYLSSDAAAGEFPIQPWGRAATALQKPLSRGTITLNTTHPSANPVVMRNAFQNPVDKMVLGELVRWNRRHWTTQPLLSHFSPVEQAPGAQHVSDEEIFDAGIASGALSPTFAHASGGCALMPEELGGCVDEKLRVYGVRRLRVVDASVLPLIPAAHLMATMYAVAEKAADVIK</sequence>
<dbReference type="InterPro" id="IPR012132">
    <property type="entry name" value="GMC_OxRdtase"/>
</dbReference>
<keyword evidence="4" id="KW-0285">Flavoprotein</keyword>
<dbReference type="SUPFAM" id="SSF51905">
    <property type="entry name" value="FAD/NAD(P)-binding domain"/>
    <property type="match status" value="1"/>
</dbReference>
<feature type="active site" description="Proton donor" evidence="2">
    <location>
        <position position="548"/>
    </location>
</feature>
<dbReference type="InterPro" id="IPR000172">
    <property type="entry name" value="GMC_OxRdtase_N"/>
</dbReference>
<evidence type="ECO:0000313" key="7">
    <source>
        <dbReference type="EMBL" id="KAF2272790.1"/>
    </source>
</evidence>
<dbReference type="PANTHER" id="PTHR11552">
    <property type="entry name" value="GLUCOSE-METHANOL-CHOLINE GMC OXIDOREDUCTASE"/>
    <property type="match status" value="1"/>
</dbReference>
<feature type="active site" description="Proton acceptor" evidence="2">
    <location>
        <position position="591"/>
    </location>
</feature>
<feature type="domain" description="Glucose-methanol-choline oxidoreductase N-terminal" evidence="6">
    <location>
        <begin position="104"/>
        <end position="127"/>
    </location>
</feature>
<feature type="signal peptide" evidence="5">
    <location>
        <begin position="1"/>
        <end position="16"/>
    </location>
</feature>
<keyword evidence="8" id="KW-1185">Reference proteome</keyword>
<protein>
    <submittedName>
        <fullName evidence="7">Choline dehydrogenase-like protein</fullName>
    </submittedName>
</protein>
<evidence type="ECO:0000313" key="8">
    <source>
        <dbReference type="Proteomes" id="UP000800097"/>
    </source>
</evidence>
<dbReference type="GeneID" id="54549735"/>
<comment type="similarity">
    <text evidence="1 4">Belongs to the GMC oxidoreductase family.</text>
</comment>
<dbReference type="GO" id="GO:0050660">
    <property type="term" value="F:flavin adenine dinucleotide binding"/>
    <property type="evidence" value="ECO:0007669"/>
    <property type="project" value="InterPro"/>
</dbReference>
<evidence type="ECO:0000259" key="6">
    <source>
        <dbReference type="PROSITE" id="PS00623"/>
    </source>
</evidence>
<gene>
    <name evidence="7" type="ORF">EI97DRAFT_405416</name>
</gene>
<keyword evidence="5" id="KW-0732">Signal</keyword>
<dbReference type="OrthoDB" id="269227at2759"/>
<dbReference type="GO" id="GO:0044550">
    <property type="term" value="P:secondary metabolite biosynthetic process"/>
    <property type="evidence" value="ECO:0007669"/>
    <property type="project" value="TreeGrafter"/>
</dbReference>
<evidence type="ECO:0000256" key="5">
    <source>
        <dbReference type="SAM" id="SignalP"/>
    </source>
</evidence>
<dbReference type="RefSeq" id="XP_033650329.1">
    <property type="nucleotide sequence ID" value="XM_033796560.1"/>
</dbReference>
<dbReference type="AlphaFoldDB" id="A0A6A6J880"/>
<dbReference type="PANTHER" id="PTHR11552:SF115">
    <property type="entry name" value="DEHYDROGENASE XPTC-RELATED"/>
    <property type="match status" value="1"/>
</dbReference>
<keyword evidence="3 4" id="KW-0274">FAD</keyword>
<feature type="binding site" evidence="3">
    <location>
        <position position="106"/>
    </location>
    <ligand>
        <name>FAD</name>
        <dbReference type="ChEBI" id="CHEBI:57692"/>
    </ligand>
</feature>
<evidence type="ECO:0000256" key="4">
    <source>
        <dbReference type="RuleBase" id="RU003968"/>
    </source>
</evidence>
<dbReference type="Proteomes" id="UP000800097">
    <property type="component" value="Unassembled WGS sequence"/>
</dbReference>
<accession>A0A6A6J880</accession>
<organism evidence="7 8">
    <name type="scientific">Westerdykella ornata</name>
    <dbReference type="NCBI Taxonomy" id="318751"/>
    <lineage>
        <taxon>Eukaryota</taxon>
        <taxon>Fungi</taxon>
        <taxon>Dikarya</taxon>
        <taxon>Ascomycota</taxon>
        <taxon>Pezizomycotina</taxon>
        <taxon>Dothideomycetes</taxon>
        <taxon>Pleosporomycetidae</taxon>
        <taxon>Pleosporales</taxon>
        <taxon>Sporormiaceae</taxon>
        <taxon>Westerdykella</taxon>
    </lineage>
</organism>
<dbReference type="Gene3D" id="3.50.50.60">
    <property type="entry name" value="FAD/NAD(P)-binding domain"/>
    <property type="match status" value="1"/>
</dbReference>
<dbReference type="InterPro" id="IPR007867">
    <property type="entry name" value="GMC_OxRtase_C"/>
</dbReference>
<dbReference type="Pfam" id="PF00732">
    <property type="entry name" value="GMC_oxred_N"/>
    <property type="match status" value="1"/>
</dbReference>
<evidence type="ECO:0000256" key="3">
    <source>
        <dbReference type="PIRSR" id="PIRSR000137-2"/>
    </source>
</evidence>
<dbReference type="EMBL" id="ML986516">
    <property type="protein sequence ID" value="KAF2272790.1"/>
    <property type="molecule type" value="Genomic_DNA"/>
</dbReference>
<dbReference type="Pfam" id="PF05199">
    <property type="entry name" value="GMC_oxred_C"/>
    <property type="match status" value="1"/>
</dbReference>
<dbReference type="GO" id="GO:0016614">
    <property type="term" value="F:oxidoreductase activity, acting on CH-OH group of donors"/>
    <property type="evidence" value="ECO:0007669"/>
    <property type="project" value="InterPro"/>
</dbReference>
<feature type="non-terminal residue" evidence="7">
    <location>
        <position position="608"/>
    </location>
</feature>
<comment type="cofactor">
    <cofactor evidence="3">
        <name>FAD</name>
        <dbReference type="ChEBI" id="CHEBI:57692"/>
    </cofactor>
</comment>
<dbReference type="SUPFAM" id="SSF54373">
    <property type="entry name" value="FAD-linked reductases, C-terminal domain"/>
    <property type="match status" value="1"/>
</dbReference>
<evidence type="ECO:0000256" key="1">
    <source>
        <dbReference type="ARBA" id="ARBA00010790"/>
    </source>
</evidence>
<reference evidence="7" key="1">
    <citation type="journal article" date="2020" name="Stud. Mycol.">
        <title>101 Dothideomycetes genomes: a test case for predicting lifestyles and emergence of pathogens.</title>
        <authorList>
            <person name="Haridas S."/>
            <person name="Albert R."/>
            <person name="Binder M."/>
            <person name="Bloem J."/>
            <person name="Labutti K."/>
            <person name="Salamov A."/>
            <person name="Andreopoulos B."/>
            <person name="Baker S."/>
            <person name="Barry K."/>
            <person name="Bills G."/>
            <person name="Bluhm B."/>
            <person name="Cannon C."/>
            <person name="Castanera R."/>
            <person name="Culley D."/>
            <person name="Daum C."/>
            <person name="Ezra D."/>
            <person name="Gonzalez J."/>
            <person name="Henrissat B."/>
            <person name="Kuo A."/>
            <person name="Liang C."/>
            <person name="Lipzen A."/>
            <person name="Lutzoni F."/>
            <person name="Magnuson J."/>
            <person name="Mondo S."/>
            <person name="Nolan M."/>
            <person name="Ohm R."/>
            <person name="Pangilinan J."/>
            <person name="Park H.-J."/>
            <person name="Ramirez L."/>
            <person name="Alfaro M."/>
            <person name="Sun H."/>
            <person name="Tritt A."/>
            <person name="Yoshinaga Y."/>
            <person name="Zwiers L.-H."/>
            <person name="Turgeon B."/>
            <person name="Goodwin S."/>
            <person name="Spatafora J."/>
            <person name="Crous P."/>
            <person name="Grigoriev I."/>
        </authorList>
    </citation>
    <scope>NUCLEOTIDE SEQUENCE</scope>
    <source>
        <strain evidence="7">CBS 379.55</strain>
    </source>
</reference>